<keyword evidence="4 5" id="KW-0472">Membrane</keyword>
<dbReference type="Pfam" id="PF01957">
    <property type="entry name" value="NfeD"/>
    <property type="match status" value="1"/>
</dbReference>
<dbReference type="SUPFAM" id="SSF141322">
    <property type="entry name" value="NfeD domain-like"/>
    <property type="match status" value="1"/>
</dbReference>
<evidence type="ECO:0000256" key="2">
    <source>
        <dbReference type="ARBA" id="ARBA00022692"/>
    </source>
</evidence>
<keyword evidence="2 5" id="KW-0812">Transmembrane</keyword>
<dbReference type="AlphaFoldDB" id="A0A8J3TAS2"/>
<reference evidence="7" key="1">
    <citation type="submission" date="2021-01" db="EMBL/GenBank/DDBJ databases">
        <title>Whole genome shotgun sequence of Planosporangium mesophilum NBRC 109066.</title>
        <authorList>
            <person name="Komaki H."/>
            <person name="Tamura T."/>
        </authorList>
    </citation>
    <scope>NUCLEOTIDE SEQUENCE</scope>
    <source>
        <strain evidence="7">NBRC 109066</strain>
    </source>
</reference>
<dbReference type="PANTHER" id="PTHR33507">
    <property type="entry name" value="INNER MEMBRANE PROTEIN YBBJ"/>
    <property type="match status" value="1"/>
</dbReference>
<protein>
    <recommendedName>
        <fullName evidence="6">NfeD-like C-terminal domain-containing protein</fullName>
    </recommendedName>
</protein>
<accession>A0A8J3TAS2</accession>
<dbReference type="InterPro" id="IPR002810">
    <property type="entry name" value="NfeD-like_C"/>
</dbReference>
<dbReference type="Gene3D" id="2.40.50.140">
    <property type="entry name" value="Nucleic acid-binding proteins"/>
    <property type="match status" value="1"/>
</dbReference>
<dbReference type="InterPro" id="IPR012340">
    <property type="entry name" value="NA-bd_OB-fold"/>
</dbReference>
<evidence type="ECO:0000259" key="6">
    <source>
        <dbReference type="Pfam" id="PF01957"/>
    </source>
</evidence>
<gene>
    <name evidence="7" type="ORF">Pme01_13590</name>
</gene>
<keyword evidence="8" id="KW-1185">Reference proteome</keyword>
<dbReference type="Proteomes" id="UP000599074">
    <property type="component" value="Unassembled WGS sequence"/>
</dbReference>
<dbReference type="GO" id="GO:0005886">
    <property type="term" value="C:plasma membrane"/>
    <property type="evidence" value="ECO:0007669"/>
    <property type="project" value="TreeGrafter"/>
</dbReference>
<comment type="subcellular location">
    <subcellularLocation>
        <location evidence="1">Membrane</location>
        <topology evidence="1">Multi-pass membrane protein</topology>
    </subcellularLocation>
</comment>
<organism evidence="7 8">
    <name type="scientific">Planosporangium mesophilum</name>
    <dbReference type="NCBI Taxonomy" id="689768"/>
    <lineage>
        <taxon>Bacteria</taxon>
        <taxon>Bacillati</taxon>
        <taxon>Actinomycetota</taxon>
        <taxon>Actinomycetes</taxon>
        <taxon>Micromonosporales</taxon>
        <taxon>Micromonosporaceae</taxon>
        <taxon>Planosporangium</taxon>
    </lineage>
</organism>
<sequence length="142" mass="14853">MDALLWLAVAVGLAIAEAFTGTFVLIMLAAGALAAAGTAAVGGELWAQGLVFAVVSALALVAVRPALKRRFDHHGEDSSIGLAAIEGSTGTVLERVDADSGLVKIEGEMWRARSYDGTQEFEPGERVRVIEVKGATAMVWKD</sequence>
<dbReference type="EMBL" id="BOON01000012">
    <property type="protein sequence ID" value="GII21762.1"/>
    <property type="molecule type" value="Genomic_DNA"/>
</dbReference>
<dbReference type="InterPro" id="IPR052165">
    <property type="entry name" value="Membrane_assoc_protease"/>
</dbReference>
<dbReference type="PANTHER" id="PTHR33507:SF3">
    <property type="entry name" value="INNER MEMBRANE PROTEIN YBBJ"/>
    <property type="match status" value="1"/>
</dbReference>
<comment type="caution">
    <text evidence="7">The sequence shown here is derived from an EMBL/GenBank/DDBJ whole genome shotgun (WGS) entry which is preliminary data.</text>
</comment>
<dbReference type="RefSeq" id="WP_168114829.1">
    <property type="nucleotide sequence ID" value="NZ_BOON01000012.1"/>
</dbReference>
<feature type="transmembrane region" description="Helical" evidence="5">
    <location>
        <begin position="45"/>
        <end position="63"/>
    </location>
</feature>
<evidence type="ECO:0000256" key="1">
    <source>
        <dbReference type="ARBA" id="ARBA00004141"/>
    </source>
</evidence>
<name>A0A8J3TAS2_9ACTN</name>
<proteinExistence type="predicted"/>
<evidence type="ECO:0000256" key="4">
    <source>
        <dbReference type="ARBA" id="ARBA00023136"/>
    </source>
</evidence>
<evidence type="ECO:0000313" key="7">
    <source>
        <dbReference type="EMBL" id="GII21762.1"/>
    </source>
</evidence>
<evidence type="ECO:0000256" key="3">
    <source>
        <dbReference type="ARBA" id="ARBA00022989"/>
    </source>
</evidence>
<evidence type="ECO:0000313" key="8">
    <source>
        <dbReference type="Proteomes" id="UP000599074"/>
    </source>
</evidence>
<keyword evidence="3 5" id="KW-1133">Transmembrane helix</keyword>
<evidence type="ECO:0000256" key="5">
    <source>
        <dbReference type="SAM" id="Phobius"/>
    </source>
</evidence>
<feature type="domain" description="NfeD-like C-terminal" evidence="6">
    <location>
        <begin position="84"/>
        <end position="141"/>
    </location>
</feature>